<dbReference type="AlphaFoldDB" id="A0A0E9SEJ9"/>
<proteinExistence type="predicted"/>
<evidence type="ECO:0000313" key="1">
    <source>
        <dbReference type="EMBL" id="JAH39769.1"/>
    </source>
</evidence>
<organism evidence="1">
    <name type="scientific">Anguilla anguilla</name>
    <name type="common">European freshwater eel</name>
    <name type="synonym">Muraena anguilla</name>
    <dbReference type="NCBI Taxonomy" id="7936"/>
    <lineage>
        <taxon>Eukaryota</taxon>
        <taxon>Metazoa</taxon>
        <taxon>Chordata</taxon>
        <taxon>Craniata</taxon>
        <taxon>Vertebrata</taxon>
        <taxon>Euteleostomi</taxon>
        <taxon>Actinopterygii</taxon>
        <taxon>Neopterygii</taxon>
        <taxon>Teleostei</taxon>
        <taxon>Anguilliformes</taxon>
        <taxon>Anguillidae</taxon>
        <taxon>Anguilla</taxon>
    </lineage>
</organism>
<accession>A0A0E9SEJ9</accession>
<name>A0A0E9SEJ9_ANGAN</name>
<sequence length="17" mass="2046">MIYKLSMTVKVKYLKIS</sequence>
<reference evidence="1" key="1">
    <citation type="submission" date="2014-11" db="EMBL/GenBank/DDBJ databases">
        <authorList>
            <person name="Amaro Gonzalez C."/>
        </authorList>
    </citation>
    <scope>NUCLEOTIDE SEQUENCE</scope>
</reference>
<protein>
    <submittedName>
        <fullName evidence="1">Uncharacterized protein</fullName>
    </submittedName>
</protein>
<reference evidence="1" key="2">
    <citation type="journal article" date="2015" name="Fish Shellfish Immunol.">
        <title>Early steps in the European eel (Anguilla anguilla)-Vibrio vulnificus interaction in the gills: Role of the RtxA13 toxin.</title>
        <authorList>
            <person name="Callol A."/>
            <person name="Pajuelo D."/>
            <person name="Ebbesson L."/>
            <person name="Teles M."/>
            <person name="MacKenzie S."/>
            <person name="Amaro C."/>
        </authorList>
    </citation>
    <scope>NUCLEOTIDE SEQUENCE</scope>
</reference>
<dbReference type="EMBL" id="GBXM01068808">
    <property type="protein sequence ID" value="JAH39769.1"/>
    <property type="molecule type" value="Transcribed_RNA"/>
</dbReference>